<gene>
    <name evidence="6" type="primary">Contig4891.g5226</name>
    <name evidence="6" type="ORF">STYLEM_7310</name>
</gene>
<dbReference type="PROSITE" id="PS50302">
    <property type="entry name" value="PUM"/>
    <property type="match status" value="1"/>
</dbReference>
<dbReference type="OrthoDB" id="310624at2759"/>
<dbReference type="InterPro" id="IPR040059">
    <property type="entry name" value="PUM3"/>
</dbReference>
<sequence length="649" mass="75343">MGEGSKGIDKKDKKRTFDKMKQSQSRAGSTGREQEFNGKKRENKGFQKKSKQDRFNGRDGNANKIDKSREGINSKKSAIANSKFEVVKQDEPQKYTKKNFNKPTGAPGTMNRRQKQKVSDLIKKLRVNYNKLIIKNRDKRMEKGEKCELVKECIELIGLKFEELLYKHDGCRILQALLKYGNKEQKTKVVESIKPHYLHVMSQKYSHYLASKAYLHAPMPEQKQYFRTTVTTEINKYIIHAYASEVIEYIYGLSTDQEKREMVFSFYGNYFLLLKEVEEDGINTKNITLKEFLDKKPQLADQILHKLEKVSQKVVEKGLTRHTIVQAILYDFFKTAKDVERLKNIADSLKEALPTLLASYKGLYVACACFNLLDAKDRKTVIKSLKDVLNEMLTNKISHLFVIHILNNLDDTQLAKKKIITEILKNIDEFISDKYYQQVIIGVLQPRSKRYFIAEELEAFEALKEHTSSKKPEEVRRAELLKCLLKPLEAFFEENLSYYLLEINKNQVLKCVLQCIIEVGCGVEHQDLIDEMFRQAIKKEAYEKEGGEKGILLGHQDLHRVLKELVKQEREQEDTKETLTFSNTIGSVLLKNFDDVIRSRAVFILLELIEHEETKAIVLSQVQKNKKTIEKIRKELPKAKGIEILLKKL</sequence>
<feature type="compositionally biased region" description="Basic and acidic residues" evidence="4">
    <location>
        <begin position="1"/>
        <end position="21"/>
    </location>
</feature>
<reference evidence="6 7" key="1">
    <citation type="submission" date="2014-06" db="EMBL/GenBank/DDBJ databases">
        <authorList>
            <person name="Swart Estienne"/>
        </authorList>
    </citation>
    <scope>NUCLEOTIDE SEQUENCE [LARGE SCALE GENOMIC DNA]</scope>
    <source>
        <strain evidence="6 7">130c</strain>
    </source>
</reference>
<dbReference type="InterPro" id="IPR012959">
    <property type="entry name" value="CPL_dom"/>
</dbReference>
<feature type="compositionally biased region" description="Basic and acidic residues" evidence="4">
    <location>
        <begin position="32"/>
        <end position="57"/>
    </location>
</feature>
<keyword evidence="1" id="KW-0677">Repeat</keyword>
<protein>
    <submittedName>
        <fullName evidence="6">Pumilio domain-containing protein kiaa0020 homolog</fullName>
    </submittedName>
</protein>
<feature type="region of interest" description="Disordered" evidence="4">
    <location>
        <begin position="1"/>
        <end position="117"/>
    </location>
</feature>
<dbReference type="InterPro" id="IPR001313">
    <property type="entry name" value="Pumilio_RNA-bd_rpt"/>
</dbReference>
<dbReference type="InParanoid" id="A0A078A7V5"/>
<evidence type="ECO:0000259" key="5">
    <source>
        <dbReference type="PROSITE" id="PS50303"/>
    </source>
</evidence>
<dbReference type="AlphaFoldDB" id="A0A078A7V5"/>
<dbReference type="SUPFAM" id="SSF48371">
    <property type="entry name" value="ARM repeat"/>
    <property type="match status" value="1"/>
</dbReference>
<feature type="compositionally biased region" description="Basic and acidic residues" evidence="4">
    <location>
        <begin position="64"/>
        <end position="73"/>
    </location>
</feature>
<proteinExistence type="predicted"/>
<dbReference type="GO" id="GO:0005730">
    <property type="term" value="C:nucleolus"/>
    <property type="evidence" value="ECO:0007669"/>
    <property type="project" value="TreeGrafter"/>
</dbReference>
<evidence type="ECO:0000313" key="7">
    <source>
        <dbReference type="Proteomes" id="UP000039865"/>
    </source>
</evidence>
<evidence type="ECO:0000256" key="3">
    <source>
        <dbReference type="PROSITE-ProRule" id="PRU00317"/>
    </source>
</evidence>
<dbReference type="InterPro" id="IPR033133">
    <property type="entry name" value="PUM-HD"/>
</dbReference>
<evidence type="ECO:0000256" key="4">
    <source>
        <dbReference type="SAM" id="MobiDB-lite"/>
    </source>
</evidence>
<keyword evidence="7" id="KW-1185">Reference proteome</keyword>
<name>A0A078A7V5_STYLE</name>
<dbReference type="Proteomes" id="UP000039865">
    <property type="component" value="Unassembled WGS sequence"/>
</dbReference>
<feature type="repeat" description="Pumilio" evidence="3">
    <location>
        <begin position="155"/>
        <end position="191"/>
    </location>
</feature>
<dbReference type="EMBL" id="CCKQ01007007">
    <property type="protein sequence ID" value="CDW78334.1"/>
    <property type="molecule type" value="Genomic_DNA"/>
</dbReference>
<evidence type="ECO:0000256" key="1">
    <source>
        <dbReference type="ARBA" id="ARBA00022737"/>
    </source>
</evidence>
<evidence type="ECO:0000256" key="2">
    <source>
        <dbReference type="ARBA" id="ARBA00022884"/>
    </source>
</evidence>
<dbReference type="PROSITE" id="PS50303">
    <property type="entry name" value="PUM_HD"/>
    <property type="match status" value="1"/>
</dbReference>
<dbReference type="InterPro" id="IPR016024">
    <property type="entry name" value="ARM-type_fold"/>
</dbReference>
<dbReference type="Gene3D" id="1.25.10.10">
    <property type="entry name" value="Leucine-rich Repeat Variant"/>
    <property type="match status" value="1"/>
</dbReference>
<dbReference type="Pfam" id="PF08144">
    <property type="entry name" value="CPL"/>
    <property type="match status" value="1"/>
</dbReference>
<feature type="compositionally biased region" description="Basic and acidic residues" evidence="4">
    <location>
        <begin position="85"/>
        <end position="94"/>
    </location>
</feature>
<dbReference type="InterPro" id="IPR011989">
    <property type="entry name" value="ARM-like"/>
</dbReference>
<dbReference type="OMA" id="FQCFYKH"/>
<organism evidence="6 7">
    <name type="scientific">Stylonychia lemnae</name>
    <name type="common">Ciliate</name>
    <dbReference type="NCBI Taxonomy" id="5949"/>
    <lineage>
        <taxon>Eukaryota</taxon>
        <taxon>Sar</taxon>
        <taxon>Alveolata</taxon>
        <taxon>Ciliophora</taxon>
        <taxon>Intramacronucleata</taxon>
        <taxon>Spirotrichea</taxon>
        <taxon>Stichotrichia</taxon>
        <taxon>Sporadotrichida</taxon>
        <taxon>Oxytrichidae</taxon>
        <taxon>Stylonychinae</taxon>
        <taxon>Stylonychia</taxon>
    </lineage>
</organism>
<feature type="domain" description="PUM-HD" evidence="5">
    <location>
        <begin position="128"/>
        <end position="488"/>
    </location>
</feature>
<dbReference type="PANTHER" id="PTHR13389:SF0">
    <property type="entry name" value="PUMILIO HOMOLOG 3"/>
    <property type="match status" value="1"/>
</dbReference>
<evidence type="ECO:0000313" key="6">
    <source>
        <dbReference type="EMBL" id="CDW78334.1"/>
    </source>
</evidence>
<accession>A0A078A7V5</accession>
<dbReference type="SMART" id="SM00025">
    <property type="entry name" value="Pumilio"/>
    <property type="match status" value="6"/>
</dbReference>
<dbReference type="GO" id="GO:0003729">
    <property type="term" value="F:mRNA binding"/>
    <property type="evidence" value="ECO:0007669"/>
    <property type="project" value="TreeGrafter"/>
</dbReference>
<dbReference type="PANTHER" id="PTHR13389">
    <property type="entry name" value="PUMILIO HOMOLOG 3"/>
    <property type="match status" value="1"/>
</dbReference>
<keyword evidence="2" id="KW-0694">RNA-binding</keyword>
<dbReference type="GO" id="GO:0006417">
    <property type="term" value="P:regulation of translation"/>
    <property type="evidence" value="ECO:0007669"/>
    <property type="project" value="TreeGrafter"/>
</dbReference>